<dbReference type="EMBL" id="JACWZY010000037">
    <property type="protein sequence ID" value="MBD2704793.1"/>
    <property type="molecule type" value="Genomic_DNA"/>
</dbReference>
<sequence length="400" mass="45862">MKILYLTFYFEPDIGPGPFRNTALVHELARQLSPNDSIHVITTFPNRYDSYKPGAFDQEIRQDRGCPITIKRIRISNHKSGFLDQIRSFYGYFRSVHQLTYQQPYDLVVASSSRLFTAFLAAILSKRGQIPLFLDIRDVFREAILGVIKNPLIRLPLNPLLRLVERYTFNSASHINLVSEGFRSYFRAFSKATYSYYPNAIDDMFLALPASRSESAEIYRPKTLLYAGNIGDGQGLHTIIPQAARQLGTAYQFVIIGDGGARQKLEEAIRKERLTNVHIRQPTSRQLLLDEYQKADYLFVHLNNLETCKRVLPSKLFEYGATDKPILAGVTGYAASFMNQHIPNSLLFKPGDVASLVCQLRNTPYRTEFRPEFIRRFQRRTICEAMAQLIRVTLENAQKT</sequence>
<dbReference type="Proteomes" id="UP000598820">
    <property type="component" value="Unassembled WGS sequence"/>
</dbReference>
<dbReference type="InterPro" id="IPR001296">
    <property type="entry name" value="Glyco_trans_1"/>
</dbReference>
<name>A0A927AUS3_9BACT</name>
<evidence type="ECO:0000259" key="2">
    <source>
        <dbReference type="Pfam" id="PF13579"/>
    </source>
</evidence>
<dbReference type="Gene3D" id="3.40.50.2000">
    <property type="entry name" value="Glycogen Phosphorylase B"/>
    <property type="match status" value="2"/>
</dbReference>
<proteinExistence type="predicted"/>
<evidence type="ECO:0000313" key="3">
    <source>
        <dbReference type="EMBL" id="MBD2704793.1"/>
    </source>
</evidence>
<organism evidence="3 4">
    <name type="scientific">Spirosoma profusum</name>
    <dbReference type="NCBI Taxonomy" id="2771354"/>
    <lineage>
        <taxon>Bacteria</taxon>
        <taxon>Pseudomonadati</taxon>
        <taxon>Bacteroidota</taxon>
        <taxon>Cytophagia</taxon>
        <taxon>Cytophagales</taxon>
        <taxon>Cytophagaceae</taxon>
        <taxon>Spirosoma</taxon>
    </lineage>
</organism>
<protein>
    <submittedName>
        <fullName evidence="3">Glycosyltransferase family 4 protein</fullName>
    </submittedName>
</protein>
<dbReference type="CDD" id="cd03794">
    <property type="entry name" value="GT4_WbuB-like"/>
    <property type="match status" value="1"/>
</dbReference>
<dbReference type="Pfam" id="PF00534">
    <property type="entry name" value="Glycos_transf_1"/>
    <property type="match status" value="1"/>
</dbReference>
<keyword evidence="4" id="KW-1185">Reference proteome</keyword>
<dbReference type="PANTHER" id="PTHR45947:SF3">
    <property type="entry name" value="SULFOQUINOVOSYL TRANSFERASE SQD2"/>
    <property type="match status" value="1"/>
</dbReference>
<evidence type="ECO:0000259" key="1">
    <source>
        <dbReference type="Pfam" id="PF00534"/>
    </source>
</evidence>
<feature type="domain" description="Glycosyl transferase family 1" evidence="1">
    <location>
        <begin position="217"/>
        <end position="359"/>
    </location>
</feature>
<gene>
    <name evidence="3" type="ORF">IC229_29440</name>
</gene>
<reference evidence="3" key="1">
    <citation type="submission" date="2020-09" db="EMBL/GenBank/DDBJ databases">
        <authorList>
            <person name="Kim M.K."/>
        </authorList>
    </citation>
    <scope>NUCLEOTIDE SEQUENCE</scope>
    <source>
        <strain evidence="3">BT702</strain>
    </source>
</reference>
<dbReference type="PANTHER" id="PTHR45947">
    <property type="entry name" value="SULFOQUINOVOSYL TRANSFERASE SQD2"/>
    <property type="match status" value="1"/>
</dbReference>
<feature type="domain" description="Glycosyltransferase subfamily 4-like N-terminal" evidence="2">
    <location>
        <begin position="25"/>
        <end position="189"/>
    </location>
</feature>
<comment type="caution">
    <text evidence="3">The sequence shown here is derived from an EMBL/GenBank/DDBJ whole genome shotgun (WGS) entry which is preliminary data.</text>
</comment>
<dbReference type="SUPFAM" id="SSF53756">
    <property type="entry name" value="UDP-Glycosyltransferase/glycogen phosphorylase"/>
    <property type="match status" value="1"/>
</dbReference>
<dbReference type="InterPro" id="IPR028098">
    <property type="entry name" value="Glyco_trans_4-like_N"/>
</dbReference>
<dbReference type="Pfam" id="PF13579">
    <property type="entry name" value="Glyco_trans_4_4"/>
    <property type="match status" value="1"/>
</dbReference>
<accession>A0A927AUS3</accession>
<dbReference type="AlphaFoldDB" id="A0A927AUS3"/>
<evidence type="ECO:0000313" key="4">
    <source>
        <dbReference type="Proteomes" id="UP000598820"/>
    </source>
</evidence>
<dbReference type="InterPro" id="IPR050194">
    <property type="entry name" value="Glycosyltransferase_grp1"/>
</dbReference>
<dbReference type="GO" id="GO:0016757">
    <property type="term" value="F:glycosyltransferase activity"/>
    <property type="evidence" value="ECO:0007669"/>
    <property type="project" value="InterPro"/>
</dbReference>
<dbReference type="RefSeq" id="WP_190891663.1">
    <property type="nucleotide sequence ID" value="NZ_JACWZY010000037.1"/>
</dbReference>